<evidence type="ECO:0000313" key="1">
    <source>
        <dbReference type="EMBL" id="MBS3062248.1"/>
    </source>
</evidence>
<accession>A0A8T4L4J1</accession>
<reference evidence="1" key="1">
    <citation type="submission" date="2021-03" db="EMBL/GenBank/DDBJ databases">
        <authorList>
            <person name="Jaffe A."/>
        </authorList>
    </citation>
    <scope>NUCLEOTIDE SEQUENCE</scope>
    <source>
        <strain evidence="1">RIFCSPLOWO2_01_FULL_58_19</strain>
    </source>
</reference>
<name>A0A8T4L4J1_9ARCH</name>
<evidence type="ECO:0000313" key="2">
    <source>
        <dbReference type="Proteomes" id="UP000678237"/>
    </source>
</evidence>
<reference evidence="1" key="2">
    <citation type="submission" date="2021-05" db="EMBL/GenBank/DDBJ databases">
        <title>Protein family content uncovers lineage relationships and bacterial pathway maintenance mechanisms in DPANN archaea.</title>
        <authorList>
            <person name="Castelle C.J."/>
            <person name="Meheust R."/>
            <person name="Jaffe A.L."/>
            <person name="Seitz K."/>
            <person name="Gong X."/>
            <person name="Baker B.J."/>
            <person name="Banfield J.F."/>
        </authorList>
    </citation>
    <scope>NUCLEOTIDE SEQUENCE</scope>
    <source>
        <strain evidence="1">RIFCSPLOWO2_01_FULL_58_19</strain>
    </source>
</reference>
<comment type="caution">
    <text evidence="1">The sequence shown here is derived from an EMBL/GenBank/DDBJ whole genome shotgun (WGS) entry which is preliminary data.</text>
</comment>
<proteinExistence type="predicted"/>
<sequence>MDLSDYTKRSQKAAYSAPGARQKKCMQCGKVLENDGSHLYFQRFCSQLCKEKYMEL</sequence>
<protein>
    <submittedName>
        <fullName evidence="1">Uncharacterized protein</fullName>
    </submittedName>
</protein>
<dbReference type="AlphaFoldDB" id="A0A8T4L4J1"/>
<dbReference type="EMBL" id="JAGVWE010000001">
    <property type="protein sequence ID" value="MBS3062248.1"/>
    <property type="molecule type" value="Genomic_DNA"/>
</dbReference>
<organism evidence="1 2">
    <name type="scientific">Candidatus Iainarchaeum sp</name>
    <dbReference type="NCBI Taxonomy" id="3101447"/>
    <lineage>
        <taxon>Archaea</taxon>
        <taxon>Candidatus Iainarchaeota</taxon>
        <taxon>Candidatus Iainarchaeia</taxon>
        <taxon>Candidatus Iainarchaeales</taxon>
        <taxon>Candidatus Iainarchaeaceae</taxon>
        <taxon>Candidatus Iainarchaeum</taxon>
    </lineage>
</organism>
<gene>
    <name evidence="1" type="ORF">J4203_00085</name>
</gene>
<dbReference type="Proteomes" id="UP000678237">
    <property type="component" value="Unassembled WGS sequence"/>
</dbReference>